<reference evidence="6" key="1">
    <citation type="submission" date="2017-10" db="EMBL/GenBank/DDBJ databases">
        <title>Rapid genome shrinkage in a self-fertile nematode reveals novel sperm competition proteins.</title>
        <authorList>
            <person name="Yin D."/>
            <person name="Schwarz E.M."/>
            <person name="Thomas C.G."/>
            <person name="Felde R.L."/>
            <person name="Korf I.F."/>
            <person name="Cutter A.D."/>
            <person name="Schartner C.M."/>
            <person name="Ralston E.J."/>
            <person name="Meyer B.J."/>
            <person name="Haag E.S."/>
        </authorList>
    </citation>
    <scope>NUCLEOTIDE SEQUENCE [LARGE SCALE GENOMIC DNA]</scope>
    <source>
        <strain evidence="6">JU1422</strain>
    </source>
</reference>
<feature type="region of interest" description="Disordered" evidence="2">
    <location>
        <begin position="91"/>
        <end position="110"/>
    </location>
</feature>
<dbReference type="PANTHER" id="PTHR23022">
    <property type="entry name" value="TRANSPOSABLE ELEMENT-RELATED"/>
    <property type="match status" value="1"/>
</dbReference>
<dbReference type="EMBL" id="PDUG01000003">
    <property type="protein sequence ID" value="PIC37923.1"/>
    <property type="molecule type" value="Genomic_DNA"/>
</dbReference>
<evidence type="ECO:0000256" key="1">
    <source>
        <dbReference type="ARBA" id="ARBA00004123"/>
    </source>
</evidence>
<evidence type="ECO:0000256" key="2">
    <source>
        <dbReference type="SAM" id="MobiDB-lite"/>
    </source>
</evidence>
<dbReference type="SUPFAM" id="SSF46689">
    <property type="entry name" value="Homeodomain-like"/>
    <property type="match status" value="1"/>
</dbReference>
<dbReference type="InterPro" id="IPR002492">
    <property type="entry name" value="Transposase_Tc1-like"/>
</dbReference>
<sequence length="375" mass="43708">MNSRTIKAEAASHLLVFFLIFPIFPISHCYLTVMNRVTRYLTEAELRAVVAGWKNKVSRKDLAASFQISVFGINRILQRFKHNGEAMFVKKRPGRGSKTTQSENRSIVALSRDDPRKSASEIHKEFLEVGGPKVTVQLVRRRLRDVGLRAHRPVSKPLISAKNRYLRMKFAKEHKDWDIDQWKQVLWSDESKFMLFGSDGKSYVRRPLGTRYKPEYQVPTVKHGGGCVMVWGCFSGHGVGPLHRIEGIMDKHMYRGILDTIMLPHARKVHRRRYLFQHDNDPKHASIVVKEYIANKRIPVMKWPSQSPDLNPIEHFWEHCDRMLRDQRAKNAKEKFEQLQDVWSKIPQEVLDKLLESIPRRCQAVIEARGYATKY</sequence>
<evidence type="ECO:0000259" key="3">
    <source>
        <dbReference type="Pfam" id="PF01498"/>
    </source>
</evidence>
<name>A0A2G5UEP8_9PELO</name>
<comment type="subcellular location">
    <subcellularLocation>
        <location evidence="1">Nucleus</location>
    </subcellularLocation>
</comment>
<dbReference type="Gene3D" id="3.30.420.10">
    <property type="entry name" value="Ribonuclease H-like superfamily/Ribonuclease H"/>
    <property type="match status" value="1"/>
</dbReference>
<dbReference type="GO" id="GO:0003677">
    <property type="term" value="F:DNA binding"/>
    <property type="evidence" value="ECO:0007669"/>
    <property type="project" value="InterPro"/>
</dbReference>
<proteinExistence type="predicted"/>
<protein>
    <recommendedName>
        <fullName evidence="7">Paired domain-containing protein</fullName>
    </recommendedName>
</protein>
<dbReference type="InterPro" id="IPR009057">
    <property type="entry name" value="Homeodomain-like_sf"/>
</dbReference>
<accession>A0A2G5UEP8</accession>
<dbReference type="InterPro" id="IPR052338">
    <property type="entry name" value="Transposase_5"/>
</dbReference>
<evidence type="ECO:0000259" key="4">
    <source>
        <dbReference type="Pfam" id="PF13358"/>
    </source>
</evidence>
<evidence type="ECO:0000313" key="6">
    <source>
        <dbReference type="Proteomes" id="UP000230233"/>
    </source>
</evidence>
<dbReference type="InterPro" id="IPR036397">
    <property type="entry name" value="RNaseH_sf"/>
</dbReference>
<dbReference type="InterPro" id="IPR038717">
    <property type="entry name" value="Tc1-like_DDE_dom"/>
</dbReference>
<dbReference type="GO" id="GO:0006313">
    <property type="term" value="P:DNA transposition"/>
    <property type="evidence" value="ECO:0007669"/>
    <property type="project" value="InterPro"/>
</dbReference>
<evidence type="ECO:0008006" key="7">
    <source>
        <dbReference type="Google" id="ProtNLM"/>
    </source>
</evidence>
<dbReference type="Pfam" id="PF13358">
    <property type="entry name" value="DDE_3"/>
    <property type="match status" value="1"/>
</dbReference>
<comment type="caution">
    <text evidence="5">The sequence shown here is derived from an EMBL/GenBank/DDBJ whole genome shotgun (WGS) entry which is preliminary data.</text>
</comment>
<feature type="domain" description="Transposase Tc1-like" evidence="3">
    <location>
        <begin position="105"/>
        <end position="176"/>
    </location>
</feature>
<dbReference type="STRING" id="1611254.A0A2G5UEP8"/>
<dbReference type="Proteomes" id="UP000230233">
    <property type="component" value="Chromosome III"/>
</dbReference>
<dbReference type="AlphaFoldDB" id="A0A2G5UEP8"/>
<keyword evidence="6" id="KW-1185">Reference proteome</keyword>
<gene>
    <name evidence="5" type="primary">Cnig_chr_III.g10100</name>
    <name evidence="5" type="ORF">B9Z55_010100</name>
</gene>
<organism evidence="5 6">
    <name type="scientific">Caenorhabditis nigoni</name>
    <dbReference type="NCBI Taxonomy" id="1611254"/>
    <lineage>
        <taxon>Eukaryota</taxon>
        <taxon>Metazoa</taxon>
        <taxon>Ecdysozoa</taxon>
        <taxon>Nematoda</taxon>
        <taxon>Chromadorea</taxon>
        <taxon>Rhabditida</taxon>
        <taxon>Rhabditina</taxon>
        <taxon>Rhabditomorpha</taxon>
        <taxon>Rhabditoidea</taxon>
        <taxon>Rhabditidae</taxon>
        <taxon>Peloderinae</taxon>
        <taxon>Caenorhabditis</taxon>
    </lineage>
</organism>
<dbReference type="PANTHER" id="PTHR23022:SF134">
    <property type="entry name" value="TRANSPOSABLE ELEMENT TC1 TRANSPOSASE"/>
    <property type="match status" value="1"/>
</dbReference>
<evidence type="ECO:0000313" key="5">
    <source>
        <dbReference type="EMBL" id="PIC37923.1"/>
    </source>
</evidence>
<feature type="domain" description="Tc1-like transposase DDE" evidence="4">
    <location>
        <begin position="184"/>
        <end position="333"/>
    </location>
</feature>
<dbReference type="Pfam" id="PF01498">
    <property type="entry name" value="HTH_Tnp_Tc3_2"/>
    <property type="match status" value="1"/>
</dbReference>
<dbReference type="GO" id="GO:0005634">
    <property type="term" value="C:nucleus"/>
    <property type="evidence" value="ECO:0007669"/>
    <property type="project" value="UniProtKB-SubCell"/>
</dbReference>
<dbReference type="OrthoDB" id="5810541at2759"/>
<dbReference type="GO" id="GO:0015074">
    <property type="term" value="P:DNA integration"/>
    <property type="evidence" value="ECO:0007669"/>
    <property type="project" value="InterPro"/>
</dbReference>